<organism evidence="13 14">
    <name type="scientific">Panagrellus redivivus</name>
    <name type="common">Microworm</name>
    <dbReference type="NCBI Taxonomy" id="6233"/>
    <lineage>
        <taxon>Eukaryota</taxon>
        <taxon>Metazoa</taxon>
        <taxon>Ecdysozoa</taxon>
        <taxon>Nematoda</taxon>
        <taxon>Chromadorea</taxon>
        <taxon>Rhabditida</taxon>
        <taxon>Tylenchina</taxon>
        <taxon>Panagrolaimomorpha</taxon>
        <taxon>Panagrolaimoidea</taxon>
        <taxon>Panagrolaimidae</taxon>
        <taxon>Panagrellus</taxon>
    </lineage>
</organism>
<dbReference type="AlphaFoldDB" id="A0A7E4W2W2"/>
<evidence type="ECO:0000256" key="6">
    <source>
        <dbReference type="ARBA" id="ARBA00023242"/>
    </source>
</evidence>
<evidence type="ECO:0000256" key="11">
    <source>
        <dbReference type="PIRSR" id="PIRSR028973-1"/>
    </source>
</evidence>
<comment type="function">
    <text evidence="10">Decapping scavenger enzyme that catalyzes the cleavage of a residual cap structure following the degradation of mRNAs by the 3'-&gt;5' exosome-mediated mRNA decay pathway.</text>
</comment>
<dbReference type="PANTHER" id="PTHR12978:SF0">
    <property type="entry name" value="M7GPPPX DIPHOSPHATASE"/>
    <property type="match status" value="1"/>
</dbReference>
<dbReference type="InterPro" id="IPR008594">
    <property type="entry name" value="DcpS/DCS2"/>
</dbReference>
<dbReference type="GO" id="GO:0000932">
    <property type="term" value="C:P-body"/>
    <property type="evidence" value="ECO:0007669"/>
    <property type="project" value="TreeGrafter"/>
</dbReference>
<dbReference type="Gene3D" id="3.30.200.40">
    <property type="entry name" value="Scavenger mRNA decapping enzyme, N-terminal domain"/>
    <property type="match status" value="1"/>
</dbReference>
<keyword evidence="13" id="KW-1185">Reference proteome</keyword>
<evidence type="ECO:0000256" key="12">
    <source>
        <dbReference type="PIRSR" id="PIRSR028973-2"/>
    </source>
</evidence>
<feature type="binding site" evidence="12">
    <location>
        <begin position="248"/>
        <end position="259"/>
    </location>
    <ligand>
        <name>substrate</name>
    </ligand>
</feature>
<evidence type="ECO:0000256" key="1">
    <source>
        <dbReference type="ARBA" id="ARBA00004123"/>
    </source>
</evidence>
<comment type="catalytic activity">
    <reaction evidence="7 10">
        <text>a 5'-end (N(7)-methyl 5'-triphosphoguanosine)-ribonucleoside in mRNA + H2O = N(7)-methyl-GMP + a 5'-end diphospho-ribonucleoside in mRNA + 2 H(+)</text>
        <dbReference type="Rhea" id="RHEA:65388"/>
        <dbReference type="Rhea" id="RHEA-COMP:17165"/>
        <dbReference type="Rhea" id="RHEA-COMP:17167"/>
        <dbReference type="ChEBI" id="CHEBI:15377"/>
        <dbReference type="ChEBI" id="CHEBI:15378"/>
        <dbReference type="ChEBI" id="CHEBI:58285"/>
        <dbReference type="ChEBI" id="CHEBI:156461"/>
        <dbReference type="ChEBI" id="CHEBI:167616"/>
        <dbReference type="EC" id="3.6.1.59"/>
    </reaction>
</comment>
<evidence type="ECO:0000256" key="10">
    <source>
        <dbReference type="PIRNR" id="PIRNR028973"/>
    </source>
</evidence>
<evidence type="ECO:0000256" key="9">
    <source>
        <dbReference type="ARBA" id="ARBA00056955"/>
    </source>
</evidence>
<dbReference type="Gene3D" id="3.30.428.10">
    <property type="entry name" value="HIT-like"/>
    <property type="match status" value="1"/>
</dbReference>
<dbReference type="PANTHER" id="PTHR12978">
    <property type="entry name" value="HISTIDINE TRIAD HIT PROTEIN MEMBER"/>
    <property type="match status" value="1"/>
</dbReference>
<dbReference type="EC" id="3.6.1.59" evidence="3 10"/>
<dbReference type="GO" id="GO:0140932">
    <property type="term" value="F:5'-(N(7)-methyl 5'-triphosphoguanosine)-[mRNA] diphosphatase activity"/>
    <property type="evidence" value="ECO:0007669"/>
    <property type="project" value="UniProtKB-EC"/>
</dbReference>
<evidence type="ECO:0000256" key="7">
    <source>
        <dbReference type="ARBA" id="ARBA00048222"/>
    </source>
</evidence>
<keyword evidence="10" id="KW-0507">mRNA processing</keyword>
<comment type="similarity">
    <text evidence="2 10">Belongs to the HIT family.</text>
</comment>
<keyword evidence="5 10" id="KW-0378">Hydrolase</keyword>
<dbReference type="InterPro" id="IPR011145">
    <property type="entry name" value="Scavenger_mRNA_decap_enz_N"/>
</dbReference>
<sequence>MPPVSNDGAAGDGPPAKIAKQEPKAFTNLNDFAFKEVLGGDPAHKSLFVHLQHKETNDAAVLILDKQAFVEDGTVITEWLASTKLEELAVNDIYGSYIVTLPEKFNGIKSTLVYPATDKHLAKYRREEHFAVYETAEDYETITKPHFAEGHSVAWVYNVLEGKSEADRVIFHDKDEETGFLLAPDIKWNGTDVDALYLQAIVHRRDVGCVRSLTPAHLPLLRNIKTKVEEIVKEKYNLKPSQLKMYFHYLPSYFHLHVHIINLKYDAPASGMTSIPLQEAITNIEAFPDYYQKATLMFVKRKSEDIIQKFVAAGKIEI</sequence>
<dbReference type="GO" id="GO:0000340">
    <property type="term" value="F:RNA 7-methylguanosine cap binding"/>
    <property type="evidence" value="ECO:0007669"/>
    <property type="project" value="UniProtKB-UniRule"/>
</dbReference>
<dbReference type="SUPFAM" id="SSF54197">
    <property type="entry name" value="HIT-like"/>
    <property type="match status" value="1"/>
</dbReference>
<dbReference type="GO" id="GO:0000290">
    <property type="term" value="P:deadenylation-dependent decapping of nuclear-transcribed mRNA"/>
    <property type="evidence" value="ECO:0007669"/>
    <property type="project" value="UniProtKB-UniRule"/>
</dbReference>
<evidence type="ECO:0000256" key="5">
    <source>
        <dbReference type="ARBA" id="ARBA00022801"/>
    </source>
</evidence>
<feature type="active site" description="Nucleophile" evidence="11">
    <location>
        <position position="257"/>
    </location>
</feature>
<protein>
    <recommendedName>
        <fullName evidence="4 10">m7GpppX diphosphatase</fullName>
        <ecNumber evidence="3 10">3.6.1.59</ecNumber>
    </recommendedName>
</protein>
<dbReference type="SUPFAM" id="SSF102860">
    <property type="entry name" value="mRNA decapping enzyme DcpS N-terminal domain"/>
    <property type="match status" value="1"/>
</dbReference>
<dbReference type="Pfam" id="PF11969">
    <property type="entry name" value="DcpS_C"/>
    <property type="match status" value="1"/>
</dbReference>
<dbReference type="PIRSF" id="PIRSF028973">
    <property type="entry name" value="Scavenger_mRNA_decap_enz"/>
    <property type="match status" value="1"/>
</dbReference>
<accession>A0A7E4W2W2</accession>
<reference evidence="13" key="1">
    <citation type="journal article" date="2013" name="Genetics">
        <title>The draft genome and transcriptome of Panagrellus redivivus are shaped by the harsh demands of a free-living lifestyle.</title>
        <authorList>
            <person name="Srinivasan J."/>
            <person name="Dillman A.R."/>
            <person name="Macchietto M.G."/>
            <person name="Heikkinen L."/>
            <person name="Lakso M."/>
            <person name="Fracchia K.M."/>
            <person name="Antoshechkin I."/>
            <person name="Mortazavi A."/>
            <person name="Wong G."/>
            <person name="Sternberg P.W."/>
        </authorList>
    </citation>
    <scope>NUCLEOTIDE SEQUENCE [LARGE SCALE GENOMIC DNA]</scope>
    <source>
        <strain evidence="13">MT8872</strain>
    </source>
</reference>
<name>A0A7E4W2W2_PANRE</name>
<dbReference type="Proteomes" id="UP000492821">
    <property type="component" value="Unassembled WGS sequence"/>
</dbReference>
<feature type="binding site" evidence="12">
    <location>
        <position position="155"/>
    </location>
    <ligand>
        <name>substrate</name>
    </ligand>
</feature>
<dbReference type="WBParaSite" id="Pan_g5811.t1">
    <property type="protein sequence ID" value="Pan_g5811.t1"/>
    <property type="gene ID" value="Pan_g5811"/>
</dbReference>
<feature type="binding site" evidence="12">
    <location>
        <position position="185"/>
    </location>
    <ligand>
        <name>substrate</name>
    </ligand>
</feature>
<evidence type="ECO:0000256" key="2">
    <source>
        <dbReference type="ARBA" id="ARBA00010208"/>
    </source>
</evidence>
<evidence type="ECO:0000313" key="13">
    <source>
        <dbReference type="Proteomes" id="UP000492821"/>
    </source>
</evidence>
<proteinExistence type="inferred from homology"/>
<reference evidence="14" key="2">
    <citation type="submission" date="2020-10" db="UniProtKB">
        <authorList>
            <consortium name="WormBaseParasite"/>
        </authorList>
    </citation>
    <scope>IDENTIFICATION</scope>
</reference>
<evidence type="ECO:0000256" key="3">
    <source>
        <dbReference type="ARBA" id="ARBA00012520"/>
    </source>
</evidence>
<feature type="binding site" evidence="12">
    <location>
        <position position="187"/>
    </location>
    <ligand>
        <name>substrate</name>
    </ligand>
</feature>
<evidence type="ECO:0000313" key="14">
    <source>
        <dbReference type="WBParaSite" id="Pan_g5811.t1"/>
    </source>
</evidence>
<feature type="binding site" evidence="12">
    <location>
        <position position="165"/>
    </location>
    <ligand>
        <name>substrate</name>
    </ligand>
</feature>
<dbReference type="Pfam" id="PF05652">
    <property type="entry name" value="DcpS"/>
    <property type="match status" value="1"/>
</dbReference>
<dbReference type="FunFam" id="3.30.428.10:FF:000006">
    <property type="entry name" value="m7GpppX diphosphatase"/>
    <property type="match status" value="1"/>
</dbReference>
<comment type="function">
    <text evidence="9">Decapping scavenger enzyme that catalyzes the cleavage of a residual cap structure following the degradation of mRNAs of the 3'-&gt;5' exosome-mediated mRNA decay pathway. Hydrolyzes cap analog structures like 7-methylguanosine nucleoside triphosphate (m7GpppG) and tri-methyl guanosine nucleoside triphosphate (m3(2,2,7)GpppG) with up to 2 nucleotide substrates (small capped oligoribonucleotides) and specifically releases 5'-phosphorylated RNA fragments and 7-methylguanosine monophosphate (m7GMP). Does not hydrolyze unmethylated cap analog (GpppG) and shows no decapping activity on intact m7GpppG-capped mRNA molecules. Does not hydrolyze 7-methylguanosine diphosphate (m7GDP) and tri-methylguanosine diphosphate (m3(2,2,7)GDP) to m(7)GMP and m3(2,2,7)GMP, respectively. May also play a role in the 5'-&gt;3 mRNA decay pathway; m7GDP, the downstream product released by the 5'-&gt;3' mRNA mediated decapping activity, may be also converted by dcs-1 to m7GMP. Binds to m7GpppG and strongly to m7GDP.</text>
</comment>
<dbReference type="GO" id="GO:0006397">
    <property type="term" value="P:mRNA processing"/>
    <property type="evidence" value="ECO:0007669"/>
    <property type="project" value="UniProtKB-KW"/>
</dbReference>
<dbReference type="InterPro" id="IPR036265">
    <property type="entry name" value="HIT-like_sf"/>
</dbReference>
<evidence type="ECO:0000256" key="8">
    <source>
        <dbReference type="ARBA" id="ARBA00050148"/>
    </source>
</evidence>
<evidence type="ECO:0000256" key="4">
    <source>
        <dbReference type="ARBA" id="ARBA00015636"/>
    </source>
</evidence>
<comment type="catalytic activity">
    <reaction evidence="8">
        <text>a 5'-end (N(2),N(2),N(7)-trimethyl 5'-triphosphoguanosine)-ribonucleoside in mRNA + H2O = (N(2),N(2),N(7))-trimethyl-GMP + a 5'-end diphospho-ribonucleoside in mRNA + 2 H(+)</text>
        <dbReference type="Rhea" id="RHEA:65384"/>
        <dbReference type="Rhea" id="RHEA-COMP:17165"/>
        <dbReference type="Rhea" id="RHEA-COMP:17171"/>
        <dbReference type="ChEBI" id="CHEBI:15377"/>
        <dbReference type="ChEBI" id="CHEBI:15378"/>
        <dbReference type="ChEBI" id="CHEBI:74434"/>
        <dbReference type="ChEBI" id="CHEBI:167616"/>
        <dbReference type="ChEBI" id="CHEBI:167623"/>
        <dbReference type="EC" id="3.6.1.59"/>
    </reaction>
</comment>
<comment type="subcellular location">
    <subcellularLocation>
        <location evidence="1 10">Nucleus</location>
    </subcellularLocation>
</comment>
<dbReference type="FunFam" id="3.30.200.40:FF:000003">
    <property type="entry name" value="m7GpppX diphosphatase"/>
    <property type="match status" value="1"/>
</dbReference>
<dbReference type="GO" id="GO:0005634">
    <property type="term" value="C:nucleus"/>
    <property type="evidence" value="ECO:0007669"/>
    <property type="project" value="UniProtKB-SubCell"/>
</dbReference>
<keyword evidence="6 10" id="KW-0539">Nucleus</keyword>